<comment type="caution">
    <text evidence="2">The sequence shown here is derived from an EMBL/GenBank/DDBJ whole genome shotgun (WGS) entry which is preliminary data.</text>
</comment>
<dbReference type="EMBL" id="AZFE01000031">
    <property type="protein sequence ID" value="KRL55310.1"/>
    <property type="molecule type" value="Genomic_DNA"/>
</dbReference>
<evidence type="ECO:0008006" key="4">
    <source>
        <dbReference type="Google" id="ProtNLM"/>
    </source>
</evidence>
<proteinExistence type="predicted"/>
<feature type="transmembrane region" description="Helical" evidence="1">
    <location>
        <begin position="153"/>
        <end position="174"/>
    </location>
</feature>
<keyword evidence="1" id="KW-0472">Membrane</keyword>
<evidence type="ECO:0000256" key="1">
    <source>
        <dbReference type="SAM" id="Phobius"/>
    </source>
</evidence>
<feature type="transmembrane region" description="Helical" evidence="1">
    <location>
        <begin position="48"/>
        <end position="66"/>
    </location>
</feature>
<evidence type="ECO:0000313" key="3">
    <source>
        <dbReference type="Proteomes" id="UP000051697"/>
    </source>
</evidence>
<keyword evidence="1" id="KW-1133">Transmembrane helix</keyword>
<protein>
    <recommendedName>
        <fullName evidence="4">DUF3592 domain-containing protein</fullName>
    </recommendedName>
</protein>
<gene>
    <name evidence="2" type="ORF">FC70_GL000906</name>
</gene>
<keyword evidence="3" id="KW-1185">Reference proteome</keyword>
<name>A0A0R1RG22_9LACO</name>
<accession>A0A0R1RG22</accession>
<dbReference type="KEGG" id="lol:LACOL_0391"/>
<reference evidence="2 3" key="1">
    <citation type="journal article" date="2015" name="Genome Announc.">
        <title>Expanding the biotechnology potential of lactobacilli through comparative genomics of 213 strains and associated genera.</title>
        <authorList>
            <person name="Sun Z."/>
            <person name="Harris H.M."/>
            <person name="McCann A."/>
            <person name="Guo C."/>
            <person name="Argimon S."/>
            <person name="Zhang W."/>
            <person name="Yang X."/>
            <person name="Jeffery I.B."/>
            <person name="Cooney J.C."/>
            <person name="Kagawa T.F."/>
            <person name="Liu W."/>
            <person name="Song Y."/>
            <person name="Salvetti E."/>
            <person name="Wrobel A."/>
            <person name="Rasinkangas P."/>
            <person name="Parkhill J."/>
            <person name="Rea M.C."/>
            <person name="O'Sullivan O."/>
            <person name="Ritari J."/>
            <person name="Douillard F.P."/>
            <person name="Paul Ross R."/>
            <person name="Yang R."/>
            <person name="Briner A.E."/>
            <person name="Felis G.E."/>
            <person name="de Vos W.M."/>
            <person name="Barrangou R."/>
            <person name="Klaenhammer T.R."/>
            <person name="Caufield P.W."/>
            <person name="Cui Y."/>
            <person name="Zhang H."/>
            <person name="O'Toole P.W."/>
        </authorList>
    </citation>
    <scope>NUCLEOTIDE SEQUENCE [LARGE SCALE GENOMIC DNA]</scope>
    <source>
        <strain evidence="2 3">DSM 15707</strain>
    </source>
</reference>
<dbReference type="RefSeq" id="WP_057889862.1">
    <property type="nucleotide sequence ID" value="NZ_AZFE01000031.1"/>
</dbReference>
<dbReference type="AlphaFoldDB" id="A0A0R1RG22"/>
<keyword evidence="1" id="KW-0812">Transmembrane</keyword>
<sequence length="203" mass="23552">MSLFRKIGKTIRFLNIIAYGNKVAKLNKISKKKKKVINVNHRIMKGNIVDICFAIILMIFSSIYLYDEITYEHATATVVGIEEHYTTHSGRGGFYQNHTRANVEFYSPEKQAMIPFSPETKLDGFLDKGDKVKIEWNPKDLYSIRKQSIMRDIVWTGVLGWSIFLLVFPMDYILNKNVFLNIGKDDDKKPATYVRYPSKDKNN</sequence>
<dbReference type="PATRIC" id="fig|1423778.4.peg.939"/>
<dbReference type="STRING" id="1423778.FC70_GL000906"/>
<dbReference type="Proteomes" id="UP000051697">
    <property type="component" value="Unassembled WGS sequence"/>
</dbReference>
<evidence type="ECO:0000313" key="2">
    <source>
        <dbReference type="EMBL" id="KRL55310.1"/>
    </source>
</evidence>
<organism evidence="2 3">
    <name type="scientific">Paucilactobacillus oligofermentans DSM 15707 = LMG 22743</name>
    <dbReference type="NCBI Taxonomy" id="1423778"/>
    <lineage>
        <taxon>Bacteria</taxon>
        <taxon>Bacillati</taxon>
        <taxon>Bacillota</taxon>
        <taxon>Bacilli</taxon>
        <taxon>Lactobacillales</taxon>
        <taxon>Lactobacillaceae</taxon>
        <taxon>Paucilactobacillus</taxon>
    </lineage>
</organism>